<organism evidence="9 10">
    <name type="scientific">Methylovirgula ligni</name>
    <dbReference type="NCBI Taxonomy" id="569860"/>
    <lineage>
        <taxon>Bacteria</taxon>
        <taxon>Pseudomonadati</taxon>
        <taxon>Pseudomonadota</taxon>
        <taxon>Alphaproteobacteria</taxon>
        <taxon>Hyphomicrobiales</taxon>
        <taxon>Beijerinckiaceae</taxon>
        <taxon>Methylovirgula</taxon>
    </lineage>
</organism>
<name>A0A3D9YY13_9HYPH</name>
<dbReference type="InterPro" id="IPR020095">
    <property type="entry name" value="PsdUridine_synth_TruA_C"/>
</dbReference>
<evidence type="ECO:0000256" key="2">
    <source>
        <dbReference type="ARBA" id="ARBA00022694"/>
    </source>
</evidence>
<evidence type="ECO:0000256" key="5">
    <source>
        <dbReference type="PIRSR" id="PIRSR001430-1"/>
    </source>
</evidence>
<dbReference type="SUPFAM" id="SSF55120">
    <property type="entry name" value="Pseudouridine synthase"/>
    <property type="match status" value="1"/>
</dbReference>
<dbReference type="HAMAP" id="MF_00171">
    <property type="entry name" value="TruA"/>
    <property type="match status" value="1"/>
</dbReference>
<dbReference type="PANTHER" id="PTHR11142:SF0">
    <property type="entry name" value="TRNA PSEUDOURIDINE SYNTHASE-LIKE 1"/>
    <property type="match status" value="1"/>
</dbReference>
<evidence type="ECO:0000256" key="1">
    <source>
        <dbReference type="ARBA" id="ARBA00009375"/>
    </source>
</evidence>
<comment type="similarity">
    <text evidence="1 4 7">Belongs to the tRNA pseudouridine synthase TruA family.</text>
</comment>
<protein>
    <recommendedName>
        <fullName evidence="4">tRNA pseudouridine synthase A</fullName>
        <ecNumber evidence="4">5.4.99.12</ecNumber>
    </recommendedName>
    <alternativeName>
        <fullName evidence="4">tRNA pseudouridine(38-40) synthase</fullName>
    </alternativeName>
    <alternativeName>
        <fullName evidence="4">tRNA pseudouridylate synthase I</fullName>
    </alternativeName>
    <alternativeName>
        <fullName evidence="4">tRNA-uridine isomerase I</fullName>
    </alternativeName>
</protein>
<comment type="caution">
    <text evidence="4">Lacks conserved residue(s) required for the propagation of feature annotation.</text>
</comment>
<dbReference type="PANTHER" id="PTHR11142">
    <property type="entry name" value="PSEUDOURIDYLATE SYNTHASE"/>
    <property type="match status" value="1"/>
</dbReference>
<dbReference type="GO" id="GO:0160147">
    <property type="term" value="F:tRNA pseudouridine(38-40) synthase activity"/>
    <property type="evidence" value="ECO:0007669"/>
    <property type="project" value="UniProtKB-EC"/>
</dbReference>
<evidence type="ECO:0000256" key="7">
    <source>
        <dbReference type="RuleBase" id="RU003792"/>
    </source>
</evidence>
<dbReference type="FunFam" id="3.30.70.580:FF:000001">
    <property type="entry name" value="tRNA pseudouridine synthase A"/>
    <property type="match status" value="1"/>
</dbReference>
<feature type="active site" description="Nucleophile" evidence="4 5">
    <location>
        <position position="52"/>
    </location>
</feature>
<dbReference type="GO" id="GO:0031119">
    <property type="term" value="P:tRNA pseudouridine synthesis"/>
    <property type="evidence" value="ECO:0007669"/>
    <property type="project" value="UniProtKB-UniRule"/>
</dbReference>
<evidence type="ECO:0000256" key="6">
    <source>
        <dbReference type="PIRSR" id="PIRSR001430-2"/>
    </source>
</evidence>
<proteinExistence type="inferred from homology"/>
<dbReference type="GO" id="GO:0003723">
    <property type="term" value="F:RNA binding"/>
    <property type="evidence" value="ECO:0007669"/>
    <property type="project" value="InterPro"/>
</dbReference>
<evidence type="ECO:0000313" key="10">
    <source>
        <dbReference type="Proteomes" id="UP000256900"/>
    </source>
</evidence>
<keyword evidence="10" id="KW-1185">Reference proteome</keyword>
<evidence type="ECO:0000259" key="8">
    <source>
        <dbReference type="Pfam" id="PF01416"/>
    </source>
</evidence>
<gene>
    <name evidence="4" type="primary">truA</name>
    <name evidence="9" type="ORF">DES32_1215</name>
</gene>
<evidence type="ECO:0000256" key="3">
    <source>
        <dbReference type="ARBA" id="ARBA00023235"/>
    </source>
</evidence>
<comment type="subunit">
    <text evidence="4">Homodimer.</text>
</comment>
<evidence type="ECO:0000256" key="4">
    <source>
        <dbReference type="HAMAP-Rule" id="MF_00171"/>
    </source>
</evidence>
<dbReference type="InterPro" id="IPR020094">
    <property type="entry name" value="TruA/RsuA/RluB/E/F_N"/>
</dbReference>
<dbReference type="NCBIfam" id="TIGR00071">
    <property type="entry name" value="hisT_truA"/>
    <property type="match status" value="1"/>
</dbReference>
<dbReference type="Gene3D" id="3.30.70.660">
    <property type="entry name" value="Pseudouridine synthase I, catalytic domain, C-terminal subdomain"/>
    <property type="match status" value="1"/>
</dbReference>
<accession>A0A3D9YY13</accession>
<keyword evidence="3 4" id="KW-0413">Isomerase</keyword>
<dbReference type="AlphaFoldDB" id="A0A3D9YY13"/>
<comment type="catalytic activity">
    <reaction evidence="4 7">
        <text>uridine(38/39/40) in tRNA = pseudouridine(38/39/40) in tRNA</text>
        <dbReference type="Rhea" id="RHEA:22376"/>
        <dbReference type="Rhea" id="RHEA-COMP:10085"/>
        <dbReference type="Rhea" id="RHEA-COMP:10087"/>
        <dbReference type="ChEBI" id="CHEBI:65314"/>
        <dbReference type="ChEBI" id="CHEBI:65315"/>
        <dbReference type="EC" id="5.4.99.12"/>
    </reaction>
</comment>
<dbReference type="InterPro" id="IPR020097">
    <property type="entry name" value="PsdUridine_synth_TruA_a/b_dom"/>
</dbReference>
<comment type="function">
    <text evidence="4">Formation of pseudouridine at positions 38, 39 and 40 in the anticodon stem and loop of transfer RNAs.</text>
</comment>
<comment type="caution">
    <text evidence="9">The sequence shown here is derived from an EMBL/GenBank/DDBJ whole genome shotgun (WGS) entry which is preliminary data.</text>
</comment>
<dbReference type="CDD" id="cd02570">
    <property type="entry name" value="PseudoU_synth_EcTruA"/>
    <property type="match status" value="1"/>
</dbReference>
<dbReference type="Gene3D" id="3.30.70.580">
    <property type="entry name" value="Pseudouridine synthase I, catalytic domain, N-terminal subdomain"/>
    <property type="match status" value="1"/>
</dbReference>
<dbReference type="Pfam" id="PF01416">
    <property type="entry name" value="PseudoU_synth_1"/>
    <property type="match status" value="2"/>
</dbReference>
<feature type="domain" description="Pseudouridine synthase I TruA alpha/beta" evidence="8">
    <location>
        <begin position="9"/>
        <end position="104"/>
    </location>
</feature>
<evidence type="ECO:0000313" key="9">
    <source>
        <dbReference type="EMBL" id="REF87592.1"/>
    </source>
</evidence>
<dbReference type="OrthoDB" id="9811823at2"/>
<reference evidence="9 10" key="1">
    <citation type="submission" date="2018-08" db="EMBL/GenBank/DDBJ databases">
        <title>Genomic Encyclopedia of Type Strains, Phase IV (KMG-IV): sequencing the most valuable type-strain genomes for metagenomic binning, comparative biology and taxonomic classification.</title>
        <authorList>
            <person name="Goeker M."/>
        </authorList>
    </citation>
    <scope>NUCLEOTIDE SEQUENCE [LARGE SCALE GENOMIC DNA]</scope>
    <source>
        <strain evidence="9 10">BW863</strain>
    </source>
</reference>
<dbReference type="EMBL" id="QUMO01000002">
    <property type="protein sequence ID" value="REF87592.1"/>
    <property type="molecule type" value="Genomic_DNA"/>
</dbReference>
<dbReference type="PIRSF" id="PIRSF001430">
    <property type="entry name" value="tRNA_psdUrid_synth"/>
    <property type="match status" value="1"/>
</dbReference>
<dbReference type="InterPro" id="IPR020103">
    <property type="entry name" value="PsdUridine_synth_cat_dom_sf"/>
</dbReference>
<dbReference type="Proteomes" id="UP000256900">
    <property type="component" value="Unassembled WGS sequence"/>
</dbReference>
<dbReference type="EC" id="5.4.99.12" evidence="4"/>
<dbReference type="InterPro" id="IPR001406">
    <property type="entry name" value="PsdUridine_synth_TruA"/>
</dbReference>
<keyword evidence="2 4" id="KW-0819">tRNA processing</keyword>
<feature type="binding site" evidence="4 6">
    <location>
        <position position="111"/>
    </location>
    <ligand>
        <name>substrate</name>
    </ligand>
</feature>
<feature type="domain" description="Pseudouridine synthase I TruA alpha/beta" evidence="8">
    <location>
        <begin position="144"/>
        <end position="246"/>
    </location>
</feature>
<dbReference type="RefSeq" id="WP_115835777.1">
    <property type="nucleotide sequence ID" value="NZ_CP025086.1"/>
</dbReference>
<sequence>MPRYKLTIEYDGAGLVGWQRQANGPSVQEAIETALTAITGAAAPIRGAGRTDAGVHAVGQVAHADLARDWRPDVLRDALNAHLRPSRIAIVRAEPVPDTFDARFSAIRRHYLYKIVNRRSPLTLESGRAWLVKRKLDAAAMHEAAQVLVGRHDFSTFRDADCQAASPVRTLERLDVVQQGDVIEIYASARSFLHHQVRSMVGSLEHVGAGKWSREDLRAALEARDRSRCGTVAPAAGLYFLSVDYPEPGSGLPRGEDFSETGAK</sequence>